<keyword evidence="2" id="KW-1133">Transmembrane helix</keyword>
<dbReference type="AlphaFoldDB" id="A0A067SA72"/>
<dbReference type="EMBL" id="KL142420">
    <property type="protein sequence ID" value="KDR66832.1"/>
    <property type="molecule type" value="Genomic_DNA"/>
</dbReference>
<feature type="transmembrane region" description="Helical" evidence="2">
    <location>
        <begin position="12"/>
        <end position="29"/>
    </location>
</feature>
<dbReference type="Proteomes" id="UP000027222">
    <property type="component" value="Unassembled WGS sequence"/>
</dbReference>
<reference evidence="5" key="1">
    <citation type="journal article" date="2014" name="Proc. Natl. Acad. Sci. U.S.A.">
        <title>Extensive sampling of basidiomycete genomes demonstrates inadequacy of the white-rot/brown-rot paradigm for wood decay fungi.</title>
        <authorList>
            <person name="Riley R."/>
            <person name="Salamov A.A."/>
            <person name="Brown D.W."/>
            <person name="Nagy L.G."/>
            <person name="Floudas D."/>
            <person name="Held B.W."/>
            <person name="Levasseur A."/>
            <person name="Lombard V."/>
            <person name="Morin E."/>
            <person name="Otillar R."/>
            <person name="Lindquist E.A."/>
            <person name="Sun H."/>
            <person name="LaButti K.M."/>
            <person name="Schmutz J."/>
            <person name="Jabbour D."/>
            <person name="Luo H."/>
            <person name="Baker S.E."/>
            <person name="Pisabarro A.G."/>
            <person name="Walton J.D."/>
            <person name="Blanchette R.A."/>
            <person name="Henrissat B."/>
            <person name="Martin F."/>
            <person name="Cullen D."/>
            <person name="Hibbett D.S."/>
            <person name="Grigoriev I.V."/>
        </authorList>
    </citation>
    <scope>NUCLEOTIDE SEQUENCE [LARGE SCALE GENOMIC DNA]</scope>
    <source>
        <strain evidence="5">CBS 339.88</strain>
    </source>
</reference>
<evidence type="ECO:0000259" key="3">
    <source>
        <dbReference type="PROSITE" id="PS00028"/>
    </source>
</evidence>
<organism evidence="4 5">
    <name type="scientific">Galerina marginata (strain CBS 339.88)</name>
    <dbReference type="NCBI Taxonomy" id="685588"/>
    <lineage>
        <taxon>Eukaryota</taxon>
        <taxon>Fungi</taxon>
        <taxon>Dikarya</taxon>
        <taxon>Basidiomycota</taxon>
        <taxon>Agaricomycotina</taxon>
        <taxon>Agaricomycetes</taxon>
        <taxon>Agaricomycetidae</taxon>
        <taxon>Agaricales</taxon>
        <taxon>Agaricineae</taxon>
        <taxon>Strophariaceae</taxon>
        <taxon>Galerina</taxon>
    </lineage>
</organism>
<keyword evidence="5" id="KW-1185">Reference proteome</keyword>
<evidence type="ECO:0000313" key="5">
    <source>
        <dbReference type="Proteomes" id="UP000027222"/>
    </source>
</evidence>
<protein>
    <recommendedName>
        <fullName evidence="3">C2H2-type domain-containing protein</fullName>
    </recommendedName>
</protein>
<dbReference type="HOGENOM" id="CLU_1310229_0_0_1"/>
<name>A0A067SA72_GALM3</name>
<evidence type="ECO:0000313" key="4">
    <source>
        <dbReference type="EMBL" id="KDR66832.1"/>
    </source>
</evidence>
<feature type="domain" description="C2H2-type" evidence="3">
    <location>
        <begin position="20"/>
        <end position="42"/>
    </location>
</feature>
<dbReference type="InterPro" id="IPR013087">
    <property type="entry name" value="Znf_C2H2_type"/>
</dbReference>
<gene>
    <name evidence="4" type="ORF">GALMADRAFT_1141441</name>
</gene>
<evidence type="ECO:0000256" key="1">
    <source>
        <dbReference type="SAM" id="MobiDB-lite"/>
    </source>
</evidence>
<feature type="region of interest" description="Disordered" evidence="1">
    <location>
        <begin position="53"/>
        <end position="78"/>
    </location>
</feature>
<proteinExistence type="predicted"/>
<keyword evidence="2" id="KW-0472">Membrane</keyword>
<evidence type="ECO:0000256" key="2">
    <source>
        <dbReference type="SAM" id="Phobius"/>
    </source>
</evidence>
<dbReference type="PROSITE" id="PS00028">
    <property type="entry name" value="ZINC_FINGER_C2H2_1"/>
    <property type="match status" value="1"/>
</dbReference>
<keyword evidence="2" id="KW-0812">Transmembrane</keyword>
<sequence length="210" mass="23254">MYPQVEHDDGLAVSAASTFCCWVCGSFFINQQERHHHRTQQHRPQLHPQALSNTLLPPNLNLPPPAERTPSESTIPAGRRPKYIPSCLIVRLASRLLDPGGRCPSTLFIFLTPVARRGGRCGGSIIINFVRLILIPERNGMLPGRRSDWRVLTRSTIIVLRAGRASLRPGQMLGSGGFWNQELSNQSPNPLSSYSDFVSLALQIISSHST</sequence>
<accession>A0A067SA72</accession>